<dbReference type="CDD" id="cd07377">
    <property type="entry name" value="WHTH_GntR"/>
    <property type="match status" value="1"/>
</dbReference>
<evidence type="ECO:0000256" key="2">
    <source>
        <dbReference type="ARBA" id="ARBA00023125"/>
    </source>
</evidence>
<dbReference type="AlphaFoldDB" id="A0A347SSU5"/>
<accession>A0A347SSU5</accession>
<dbReference type="GO" id="GO:0003700">
    <property type="term" value="F:DNA-binding transcription factor activity"/>
    <property type="evidence" value="ECO:0007669"/>
    <property type="project" value="InterPro"/>
</dbReference>
<dbReference type="SUPFAM" id="SSF46785">
    <property type="entry name" value="Winged helix' DNA-binding domain"/>
    <property type="match status" value="1"/>
</dbReference>
<reference evidence="4 5" key="1">
    <citation type="submission" date="2018-07" db="EMBL/GenBank/DDBJ databases">
        <title>Genome sequences of six Lactobacillus spp. isolated from bumble bee guts.</title>
        <authorList>
            <person name="Motta E.V.S."/>
            <person name="Moran N.A."/>
        </authorList>
    </citation>
    <scope>NUCLEOTIDE SEQUENCE [LARGE SCALE GENOMIC DNA]</scope>
    <source>
        <strain evidence="4 5">BI-1.1</strain>
    </source>
</reference>
<gene>
    <name evidence="4" type="ORF">DS831_03820</name>
</gene>
<comment type="caution">
    <text evidence="4">The sequence shown here is derived from an EMBL/GenBank/DDBJ whole genome shotgun (WGS) entry which is preliminary data.</text>
</comment>
<dbReference type="OrthoDB" id="362473at2"/>
<dbReference type="InterPro" id="IPR036390">
    <property type="entry name" value="WH_DNA-bd_sf"/>
</dbReference>
<dbReference type="InterPro" id="IPR036388">
    <property type="entry name" value="WH-like_DNA-bd_sf"/>
</dbReference>
<dbReference type="PROSITE" id="PS50949">
    <property type="entry name" value="HTH_GNTR"/>
    <property type="match status" value="1"/>
</dbReference>
<dbReference type="Pfam" id="PF00392">
    <property type="entry name" value="GntR"/>
    <property type="match status" value="1"/>
</dbReference>
<protein>
    <submittedName>
        <fullName evidence="4">GntR family transcriptional regulator</fullName>
    </submittedName>
</protein>
<proteinExistence type="predicted"/>
<dbReference type="GO" id="GO:0003677">
    <property type="term" value="F:DNA binding"/>
    <property type="evidence" value="ECO:0007669"/>
    <property type="project" value="UniProtKB-KW"/>
</dbReference>
<dbReference type="RefSeq" id="WP_118900581.1">
    <property type="nucleotide sequence ID" value="NZ_CP031513.1"/>
</dbReference>
<keyword evidence="5" id="KW-1185">Reference proteome</keyword>
<name>A0A347SSU5_9LACO</name>
<keyword evidence="3" id="KW-0804">Transcription</keyword>
<keyword evidence="1" id="KW-0805">Transcription regulation</keyword>
<sequence length="130" mass="14812">MKFKDNVPIYLQIKDIINRQIIAGKYSLGAKIPSVRDLSVKLEVNINTIQKAVNELVQEEVVVTKRGLGNFVTENVQVVDELKDQLIKQTIADMYESLTAMGLDQGEIFYYIKMYLAERIKDNDQSSANK</sequence>
<dbReference type="EMBL" id="QOCR01000002">
    <property type="protein sequence ID" value="RHW51163.1"/>
    <property type="molecule type" value="Genomic_DNA"/>
</dbReference>
<evidence type="ECO:0000313" key="5">
    <source>
        <dbReference type="Proteomes" id="UP000284109"/>
    </source>
</evidence>
<dbReference type="PANTHER" id="PTHR38445">
    <property type="entry name" value="HTH-TYPE TRANSCRIPTIONAL REPRESSOR YTRA"/>
    <property type="match status" value="1"/>
</dbReference>
<dbReference type="PANTHER" id="PTHR38445:SF6">
    <property type="entry name" value="GNTR-FAMILY TRANSCRIPTIONAL REGULATOR"/>
    <property type="match status" value="1"/>
</dbReference>
<dbReference type="Gene3D" id="1.10.10.10">
    <property type="entry name" value="Winged helix-like DNA-binding domain superfamily/Winged helix DNA-binding domain"/>
    <property type="match status" value="1"/>
</dbReference>
<dbReference type="InterPro" id="IPR000524">
    <property type="entry name" value="Tscrpt_reg_HTH_GntR"/>
</dbReference>
<evidence type="ECO:0000256" key="3">
    <source>
        <dbReference type="ARBA" id="ARBA00023163"/>
    </source>
</evidence>
<evidence type="ECO:0000256" key="1">
    <source>
        <dbReference type="ARBA" id="ARBA00023015"/>
    </source>
</evidence>
<organism evidence="4 5">
    <name type="scientific">Bombilactobacillus bombi</name>
    <dbReference type="NCBI Taxonomy" id="1303590"/>
    <lineage>
        <taxon>Bacteria</taxon>
        <taxon>Bacillati</taxon>
        <taxon>Bacillota</taxon>
        <taxon>Bacilli</taxon>
        <taxon>Lactobacillales</taxon>
        <taxon>Lactobacillaceae</taxon>
        <taxon>Bombilactobacillus</taxon>
    </lineage>
</organism>
<dbReference type="KEGG" id="lbm:DS830_06280"/>
<evidence type="ECO:0000313" key="4">
    <source>
        <dbReference type="EMBL" id="RHW51163.1"/>
    </source>
</evidence>
<dbReference type="Proteomes" id="UP000284109">
    <property type="component" value="Unassembled WGS sequence"/>
</dbReference>
<keyword evidence="2" id="KW-0238">DNA-binding</keyword>
<dbReference type="SMART" id="SM00345">
    <property type="entry name" value="HTH_GNTR"/>
    <property type="match status" value="1"/>
</dbReference>